<dbReference type="PANTHER" id="PTHR46796:SF6">
    <property type="entry name" value="ARAC SUBFAMILY"/>
    <property type="match status" value="1"/>
</dbReference>
<dbReference type="SMART" id="SM00342">
    <property type="entry name" value="HTH_ARAC"/>
    <property type="match status" value="1"/>
</dbReference>
<dbReference type="InterPro" id="IPR011051">
    <property type="entry name" value="RmlC_Cupin_sf"/>
</dbReference>
<evidence type="ECO:0000313" key="6">
    <source>
        <dbReference type="Proteomes" id="UP001597183"/>
    </source>
</evidence>
<gene>
    <name evidence="5" type="ORF">ACFQ5G_34645</name>
</gene>
<dbReference type="Pfam" id="PF12833">
    <property type="entry name" value="HTH_18"/>
    <property type="match status" value="1"/>
</dbReference>
<dbReference type="SUPFAM" id="SSF46689">
    <property type="entry name" value="Homeodomain-like"/>
    <property type="match status" value="1"/>
</dbReference>
<evidence type="ECO:0000313" key="5">
    <source>
        <dbReference type="EMBL" id="MFD1370502.1"/>
    </source>
</evidence>
<dbReference type="RefSeq" id="WP_317793727.1">
    <property type="nucleotide sequence ID" value="NZ_AP028461.1"/>
</dbReference>
<evidence type="ECO:0000259" key="4">
    <source>
        <dbReference type="PROSITE" id="PS01124"/>
    </source>
</evidence>
<keyword evidence="1" id="KW-0805">Transcription regulation</keyword>
<sequence length="309" mass="33584">MPQTWSTLDVAPSRQFGHWREMICQTFLTLTPESDLRDGFAGRVTQWPLGALSIARITSQRQRVQRTDRDLEAGSPPGFYANLQVSGVSTMRQGGRFTVLRPGDLAVVDTGVPFTFEFGGDFRQLSFFVPRGLLRAQVDGPIGTATRIPTTSGVGAALRHLLTALPAAPVRLAPHAAALLAAALSEPVAATPRRAPHSHARAVADIEEHLTDEDLSPSATARRLEISVRSVHALFAGRELSYAATVRRLRLERAARDLRDPARAHLRVADVAADAGFADVAGFHRAFRRAFGQTPTELRRRVYGDAVTG</sequence>
<dbReference type="InterPro" id="IPR035418">
    <property type="entry name" value="AraC-bd_2"/>
</dbReference>
<keyword evidence="6" id="KW-1185">Reference proteome</keyword>
<dbReference type="InterPro" id="IPR018060">
    <property type="entry name" value="HTH_AraC"/>
</dbReference>
<dbReference type="SUPFAM" id="SSF51182">
    <property type="entry name" value="RmlC-like cupins"/>
    <property type="match status" value="1"/>
</dbReference>
<dbReference type="InterPro" id="IPR009057">
    <property type="entry name" value="Homeodomain-like_sf"/>
</dbReference>
<dbReference type="PROSITE" id="PS00041">
    <property type="entry name" value="HTH_ARAC_FAMILY_1"/>
    <property type="match status" value="1"/>
</dbReference>
<dbReference type="EMBL" id="JBHTMK010000044">
    <property type="protein sequence ID" value="MFD1370502.1"/>
    <property type="molecule type" value="Genomic_DNA"/>
</dbReference>
<evidence type="ECO:0000256" key="3">
    <source>
        <dbReference type="ARBA" id="ARBA00023163"/>
    </source>
</evidence>
<evidence type="ECO:0000256" key="1">
    <source>
        <dbReference type="ARBA" id="ARBA00023015"/>
    </source>
</evidence>
<feature type="domain" description="HTH araC/xylS-type" evidence="4">
    <location>
        <begin position="200"/>
        <end position="301"/>
    </location>
</feature>
<dbReference type="InterPro" id="IPR050204">
    <property type="entry name" value="AraC_XylS_family_regulators"/>
</dbReference>
<proteinExistence type="predicted"/>
<dbReference type="Proteomes" id="UP001597183">
    <property type="component" value="Unassembled WGS sequence"/>
</dbReference>
<dbReference type="InterPro" id="IPR018062">
    <property type="entry name" value="HTH_AraC-typ_CS"/>
</dbReference>
<evidence type="ECO:0000256" key="2">
    <source>
        <dbReference type="ARBA" id="ARBA00023125"/>
    </source>
</evidence>
<dbReference type="Pfam" id="PF14525">
    <property type="entry name" value="AraC_binding_2"/>
    <property type="match status" value="1"/>
</dbReference>
<name>A0ABW4AK10_9ACTN</name>
<keyword evidence="3" id="KW-0804">Transcription</keyword>
<comment type="caution">
    <text evidence="5">The sequence shown here is derived from an EMBL/GenBank/DDBJ whole genome shotgun (WGS) entry which is preliminary data.</text>
</comment>
<dbReference type="PANTHER" id="PTHR46796">
    <property type="entry name" value="HTH-TYPE TRANSCRIPTIONAL ACTIVATOR RHAS-RELATED"/>
    <property type="match status" value="1"/>
</dbReference>
<organism evidence="5 6">
    <name type="scientific">Actinoplanes sichuanensis</name>
    <dbReference type="NCBI Taxonomy" id="512349"/>
    <lineage>
        <taxon>Bacteria</taxon>
        <taxon>Bacillati</taxon>
        <taxon>Actinomycetota</taxon>
        <taxon>Actinomycetes</taxon>
        <taxon>Micromonosporales</taxon>
        <taxon>Micromonosporaceae</taxon>
        <taxon>Actinoplanes</taxon>
    </lineage>
</organism>
<dbReference type="InterPro" id="IPR020449">
    <property type="entry name" value="Tscrpt_reg_AraC-type_HTH"/>
</dbReference>
<dbReference type="PRINTS" id="PR00032">
    <property type="entry name" value="HTHARAC"/>
</dbReference>
<dbReference type="PROSITE" id="PS01124">
    <property type="entry name" value="HTH_ARAC_FAMILY_2"/>
    <property type="match status" value="1"/>
</dbReference>
<dbReference type="Gene3D" id="1.10.10.60">
    <property type="entry name" value="Homeodomain-like"/>
    <property type="match status" value="1"/>
</dbReference>
<protein>
    <submittedName>
        <fullName evidence="5">Helix-turn-helix domain-containing protein</fullName>
    </submittedName>
</protein>
<reference evidence="6" key="1">
    <citation type="journal article" date="2019" name="Int. J. Syst. Evol. Microbiol.">
        <title>The Global Catalogue of Microorganisms (GCM) 10K type strain sequencing project: providing services to taxonomists for standard genome sequencing and annotation.</title>
        <authorList>
            <consortium name="The Broad Institute Genomics Platform"/>
            <consortium name="The Broad Institute Genome Sequencing Center for Infectious Disease"/>
            <person name="Wu L."/>
            <person name="Ma J."/>
        </authorList>
    </citation>
    <scope>NUCLEOTIDE SEQUENCE [LARGE SCALE GENOMIC DNA]</scope>
    <source>
        <strain evidence="6">CCM 7526</strain>
    </source>
</reference>
<accession>A0ABW4AK10</accession>
<keyword evidence="2" id="KW-0238">DNA-binding</keyword>